<keyword evidence="3" id="KW-1185">Reference proteome</keyword>
<dbReference type="WBParaSite" id="L893_g2359.t1">
    <property type="protein sequence ID" value="L893_g2359.t1"/>
    <property type="gene ID" value="L893_g2359"/>
</dbReference>
<dbReference type="GO" id="GO:0046872">
    <property type="term" value="F:metal ion binding"/>
    <property type="evidence" value="ECO:0007669"/>
    <property type="project" value="InterPro"/>
</dbReference>
<dbReference type="PANTHER" id="PTHR43016">
    <property type="entry name" value="PRESEQUENCE PROTEASE"/>
    <property type="match status" value="1"/>
</dbReference>
<evidence type="ECO:0000313" key="3">
    <source>
        <dbReference type="Proteomes" id="UP000095287"/>
    </source>
</evidence>
<organism evidence="3 4">
    <name type="scientific">Steinernema glaseri</name>
    <dbReference type="NCBI Taxonomy" id="37863"/>
    <lineage>
        <taxon>Eukaryota</taxon>
        <taxon>Metazoa</taxon>
        <taxon>Ecdysozoa</taxon>
        <taxon>Nematoda</taxon>
        <taxon>Chromadorea</taxon>
        <taxon>Rhabditida</taxon>
        <taxon>Tylenchina</taxon>
        <taxon>Panagrolaimomorpha</taxon>
        <taxon>Strongyloidoidea</taxon>
        <taxon>Steinernematidae</taxon>
        <taxon>Steinernema</taxon>
    </lineage>
</organism>
<evidence type="ECO:0000259" key="2">
    <source>
        <dbReference type="Pfam" id="PF00675"/>
    </source>
</evidence>
<keyword evidence="1" id="KW-1133">Transmembrane helix</keyword>
<reference evidence="4" key="1">
    <citation type="submission" date="2016-11" db="UniProtKB">
        <authorList>
            <consortium name="WormBaseParasite"/>
        </authorList>
    </citation>
    <scope>IDENTIFICATION</scope>
</reference>
<dbReference type="PANTHER" id="PTHR43016:SF16">
    <property type="entry name" value="METALLOPROTEASE, PUTATIVE (AFU_ORTHOLOGUE AFUA_4G07610)-RELATED"/>
    <property type="match status" value="1"/>
</dbReference>
<dbReference type="Proteomes" id="UP000095287">
    <property type="component" value="Unplaced"/>
</dbReference>
<keyword evidence="1" id="KW-0812">Transmembrane</keyword>
<dbReference type="FunFam" id="3.30.830.10:FF:000015">
    <property type="entry name" value="Putative zinc metalloprotease"/>
    <property type="match status" value="1"/>
</dbReference>
<proteinExistence type="predicted"/>
<evidence type="ECO:0000313" key="4">
    <source>
        <dbReference type="WBParaSite" id="L893_g2359.t1"/>
    </source>
</evidence>
<feature type="domain" description="Peptidase M16 N-terminal" evidence="2">
    <location>
        <begin position="104"/>
        <end position="194"/>
    </location>
</feature>
<dbReference type="SUPFAM" id="SSF63411">
    <property type="entry name" value="LuxS/MPP-like metallohydrolase"/>
    <property type="match status" value="1"/>
</dbReference>
<dbReference type="AlphaFoldDB" id="A0A1I7Z7F5"/>
<dbReference type="Gene3D" id="3.30.830.10">
    <property type="entry name" value="Metalloenzyme, LuxS/M16 peptidase-like"/>
    <property type="match status" value="1"/>
</dbReference>
<sequence>MTASGRRCQVPYWAKTILIIALFLVIAFFCAFSYFLFLGPWLHLSPSNGQAQKDALRQSWDVAVDARIAGDIPLAVYRSKRSALRVAVATVPGPMVKAAISFVTETDSDDGLPHTLEHLIFMGSRSYPYKGVLDVLANLCLASGTNAWTAQDHTAYTVTTVGSKGFLQVLPVYIDHLLDPTLTDAQFMTEVHHVNGKGEDAGVVYSEMQNFESDMGALVRWARQKAMYPPGSGYSVEADGQSTTVTSKNSTLHKLPFRDHSESFLAKIGW</sequence>
<dbReference type="InterPro" id="IPR011765">
    <property type="entry name" value="Pept_M16_N"/>
</dbReference>
<evidence type="ECO:0000256" key="1">
    <source>
        <dbReference type="SAM" id="Phobius"/>
    </source>
</evidence>
<accession>A0A1I7Z7F5</accession>
<protein>
    <submittedName>
        <fullName evidence="4">Peptidase_M16 domain-containing protein</fullName>
    </submittedName>
</protein>
<keyword evidence="1" id="KW-0472">Membrane</keyword>
<dbReference type="Pfam" id="PF00675">
    <property type="entry name" value="Peptidase_M16"/>
    <property type="match status" value="1"/>
</dbReference>
<name>A0A1I7Z7F5_9BILA</name>
<dbReference type="InterPro" id="IPR011249">
    <property type="entry name" value="Metalloenz_LuxS/M16"/>
</dbReference>
<feature type="transmembrane region" description="Helical" evidence="1">
    <location>
        <begin position="12"/>
        <end position="37"/>
    </location>
</feature>